<evidence type="ECO:0000259" key="6">
    <source>
        <dbReference type="Pfam" id="PF02656"/>
    </source>
</evidence>
<evidence type="ECO:0000256" key="2">
    <source>
        <dbReference type="ARBA" id="ARBA00022692"/>
    </source>
</evidence>
<evidence type="ECO:0000313" key="8">
    <source>
        <dbReference type="Proteomes" id="UP000245639"/>
    </source>
</evidence>
<name>A0A2U1F2M4_9PSEU</name>
<dbReference type="InterPro" id="IPR003807">
    <property type="entry name" value="DUF202"/>
</dbReference>
<dbReference type="AlphaFoldDB" id="A0A2U1F2M4"/>
<gene>
    <name evidence="7" type="ORF">C8D89_113117</name>
</gene>
<reference evidence="7 8" key="1">
    <citation type="submission" date="2018-04" db="EMBL/GenBank/DDBJ databases">
        <title>Genomic Encyclopedia of Type Strains, Phase IV (KMG-IV): sequencing the most valuable type-strain genomes for metagenomic binning, comparative biology and taxonomic classification.</title>
        <authorList>
            <person name="Goeker M."/>
        </authorList>
    </citation>
    <scope>NUCLEOTIDE SEQUENCE [LARGE SCALE GENOMIC DNA]</scope>
    <source>
        <strain evidence="7 8">DSM 45771</strain>
    </source>
</reference>
<proteinExistence type="predicted"/>
<dbReference type="Pfam" id="PF02656">
    <property type="entry name" value="DUF202"/>
    <property type="match status" value="1"/>
</dbReference>
<keyword evidence="2 5" id="KW-0812">Transmembrane</keyword>
<dbReference type="RefSeq" id="WP_243418281.1">
    <property type="nucleotide sequence ID" value="NZ_QEKW01000013.1"/>
</dbReference>
<keyword evidence="8" id="KW-1185">Reference proteome</keyword>
<evidence type="ECO:0000256" key="3">
    <source>
        <dbReference type="ARBA" id="ARBA00022989"/>
    </source>
</evidence>
<feature type="transmembrane region" description="Helical" evidence="5">
    <location>
        <begin position="90"/>
        <end position="111"/>
    </location>
</feature>
<dbReference type="EMBL" id="QEKW01000013">
    <property type="protein sequence ID" value="PVZ06379.1"/>
    <property type="molecule type" value="Genomic_DNA"/>
</dbReference>
<dbReference type="Proteomes" id="UP000245639">
    <property type="component" value="Unassembled WGS sequence"/>
</dbReference>
<comment type="subcellular location">
    <subcellularLocation>
        <location evidence="1">Endomembrane system</location>
        <topology evidence="1">Multi-pass membrane protein</topology>
    </subcellularLocation>
</comment>
<accession>A0A2U1F2M4</accession>
<dbReference type="GO" id="GO:0012505">
    <property type="term" value="C:endomembrane system"/>
    <property type="evidence" value="ECO:0007669"/>
    <property type="project" value="UniProtKB-SubCell"/>
</dbReference>
<evidence type="ECO:0000256" key="5">
    <source>
        <dbReference type="SAM" id="Phobius"/>
    </source>
</evidence>
<evidence type="ECO:0000256" key="1">
    <source>
        <dbReference type="ARBA" id="ARBA00004127"/>
    </source>
</evidence>
<evidence type="ECO:0000256" key="4">
    <source>
        <dbReference type="ARBA" id="ARBA00023136"/>
    </source>
</evidence>
<keyword evidence="3 5" id="KW-1133">Transmembrane helix</keyword>
<keyword evidence="4 5" id="KW-0472">Membrane</keyword>
<sequence length="114" mass="12053">MSAFDPRTRRLQDRSGLPAERTVLSWDRTALAMLVNGALLLLRANRNGSLLVWVPAGLALLAAVACALLGRRRHRRTVVAGSANVRADTVGVTAVAGMVVAFGVVTLLLAVPEI</sequence>
<comment type="caution">
    <text evidence="7">The sequence shown here is derived from an EMBL/GenBank/DDBJ whole genome shotgun (WGS) entry which is preliminary data.</text>
</comment>
<evidence type="ECO:0000313" key="7">
    <source>
        <dbReference type="EMBL" id="PVZ06379.1"/>
    </source>
</evidence>
<protein>
    <submittedName>
        <fullName evidence="7">Putative secreted protein with PEP-CTERM sorting signal</fullName>
    </submittedName>
</protein>
<feature type="transmembrane region" description="Helical" evidence="5">
    <location>
        <begin position="50"/>
        <end position="69"/>
    </location>
</feature>
<feature type="domain" description="DUF202" evidence="6">
    <location>
        <begin position="14"/>
        <end position="78"/>
    </location>
</feature>
<organism evidence="7 8">
    <name type="scientific">Actinomycetospora cinnamomea</name>
    <dbReference type="NCBI Taxonomy" id="663609"/>
    <lineage>
        <taxon>Bacteria</taxon>
        <taxon>Bacillati</taxon>
        <taxon>Actinomycetota</taxon>
        <taxon>Actinomycetes</taxon>
        <taxon>Pseudonocardiales</taxon>
        <taxon>Pseudonocardiaceae</taxon>
        <taxon>Actinomycetospora</taxon>
    </lineage>
</organism>